<proteinExistence type="predicted"/>
<evidence type="ECO:0000313" key="1">
    <source>
        <dbReference type="EMBL" id="KRK94487.1"/>
    </source>
</evidence>
<evidence type="ECO:0000313" key="2">
    <source>
        <dbReference type="Proteomes" id="UP000051955"/>
    </source>
</evidence>
<accession>A0A0R1LSU1</accession>
<dbReference type="InterPro" id="IPR027417">
    <property type="entry name" value="P-loop_NTPase"/>
</dbReference>
<reference evidence="1 2" key="1">
    <citation type="journal article" date="2015" name="Genome Announc.">
        <title>Expanding the biotechnology potential of lactobacilli through comparative genomics of 213 strains and associated genera.</title>
        <authorList>
            <person name="Sun Z."/>
            <person name="Harris H.M."/>
            <person name="McCann A."/>
            <person name="Guo C."/>
            <person name="Argimon S."/>
            <person name="Zhang W."/>
            <person name="Yang X."/>
            <person name="Jeffery I.B."/>
            <person name="Cooney J.C."/>
            <person name="Kagawa T.F."/>
            <person name="Liu W."/>
            <person name="Song Y."/>
            <person name="Salvetti E."/>
            <person name="Wrobel A."/>
            <person name="Rasinkangas P."/>
            <person name="Parkhill J."/>
            <person name="Rea M.C."/>
            <person name="O'Sullivan O."/>
            <person name="Ritari J."/>
            <person name="Douillard F.P."/>
            <person name="Paul Ross R."/>
            <person name="Yang R."/>
            <person name="Briner A.E."/>
            <person name="Felis G.E."/>
            <person name="de Vos W.M."/>
            <person name="Barrangou R."/>
            <person name="Klaenhammer T.R."/>
            <person name="Caufield P.W."/>
            <person name="Cui Y."/>
            <person name="Zhang H."/>
            <person name="O'Toole P.W."/>
        </authorList>
    </citation>
    <scope>NUCLEOTIDE SEQUENCE [LARGE SCALE GENOMIC DNA]</scope>
    <source>
        <strain evidence="1 2">DSM 19394</strain>
    </source>
</reference>
<dbReference type="PANTHER" id="PTHR39206">
    <property type="entry name" value="SLL8004 PROTEIN"/>
    <property type="match status" value="1"/>
</dbReference>
<dbReference type="PANTHER" id="PTHR39206:SF1">
    <property type="entry name" value="SLL8004 PROTEIN"/>
    <property type="match status" value="1"/>
</dbReference>
<gene>
    <name evidence="1" type="ORF">FD25_GL000452</name>
</gene>
<organism evidence="1 2">
    <name type="scientific">Levilactobacillus acidifarinae DSM 19394 = JCM 15949</name>
    <dbReference type="NCBI Taxonomy" id="1423715"/>
    <lineage>
        <taxon>Bacteria</taxon>
        <taxon>Bacillati</taxon>
        <taxon>Bacillota</taxon>
        <taxon>Bacilli</taxon>
        <taxon>Lactobacillales</taxon>
        <taxon>Lactobacillaceae</taxon>
        <taxon>Levilactobacillus</taxon>
    </lineage>
</organism>
<dbReference type="PATRIC" id="fig|1423715.3.peg.469"/>
<dbReference type="AlphaFoldDB" id="A0A0R1LSU1"/>
<dbReference type="SUPFAM" id="SSF52540">
    <property type="entry name" value="P-loop containing nucleoside triphosphate hydrolases"/>
    <property type="match status" value="1"/>
</dbReference>
<dbReference type="STRING" id="1423715.FD25_GL000452"/>
<dbReference type="Proteomes" id="UP000051955">
    <property type="component" value="Unassembled WGS sequence"/>
</dbReference>
<sequence length="195" mass="22083">MTMCRYIIIAGINGAGKSTLYDSEPDLFAGTKRLNADEILQQSNGDWRSTADNLRAMKLELKELHACLTHGKSLHVETTLAGNGKTQIDLITEAKTLGFKITLCYITLRNSELAIQRVNERVIKGGHGIPSKLIQKRFDQSRKNFAKIAPLCDIVTIYDNTTGFHNVYYRVGQTVTLNQLKSYPWLQAFWPNFRF</sequence>
<protein>
    <submittedName>
        <fullName evidence="1">ATPase</fullName>
    </submittedName>
</protein>
<name>A0A0R1LSU1_9LACO</name>
<dbReference type="Gene3D" id="3.40.50.300">
    <property type="entry name" value="P-loop containing nucleotide triphosphate hydrolases"/>
    <property type="match status" value="1"/>
</dbReference>
<dbReference type="EMBL" id="AZDV01000026">
    <property type="protein sequence ID" value="KRK94487.1"/>
    <property type="molecule type" value="Genomic_DNA"/>
</dbReference>
<comment type="caution">
    <text evidence="1">The sequence shown here is derived from an EMBL/GenBank/DDBJ whole genome shotgun (WGS) entry which is preliminary data.</text>
</comment>
<dbReference type="Pfam" id="PF13671">
    <property type="entry name" value="AAA_33"/>
    <property type="match status" value="1"/>
</dbReference>
<keyword evidence="2" id="KW-1185">Reference proteome</keyword>